<protein>
    <submittedName>
        <fullName evidence="3">DUF11 domain-containing protein</fullName>
    </submittedName>
</protein>
<dbReference type="InterPro" id="IPR006311">
    <property type="entry name" value="TAT_signal"/>
</dbReference>
<dbReference type="RefSeq" id="WP_250924343.1">
    <property type="nucleotide sequence ID" value="NZ_JAMQAW010000099.1"/>
</dbReference>
<sequence length="1294" mass="131458">MSHRTAVVQAVKRRRVVLAFAAVFAVLAGLLAPLFAPATSAQAAGSAVLDVSIEAVDSITSEPQSDASYGAHNNEVAYKVSYSCAAADCTDATVQLSPSPPDPLGFASEPLLFYMNWTAPAGLPGASIGGTDATGKTVKLGDLPAGRSGTFLLVYRIPPSGSYTQVRGSQFYPSGFKIRMSATMSAASAVGPVRADAAPVTWTNSVPSPSLAVSSPGSVKPGVNVSWSVSMATGSFARISGSVITGTSQWVAAGSYTVVEKLDPRAVYVSSNGSGVYDSAAHTITWSLGTKDAPAAGAAGGWGWAGGGQWSTRGQSTPRTVTVNYPASGFTSDPGGCNFEASVKTTAEVTATYLDPDRTTKNTTAQMSHTVSCYDPFPRADLAKYSTNSAASGGIRLLNVPPDVTGLTCPAGGRDDWNRACTPGAALAPFADNNFYWTVTAWNQSNAAGTVVIEDDVLEQADARVNKIDVSVTTPASTVAWTLNDGTTGTTNGGATAPAGTWFTKAKITSGNLAPNNIKPSDNGSTPFSIHFFYTVTKTAPIGEKRTNTATAVMSWPGTGLTPMELGPASTTIQFRETPKTPISTPKPAFGAAFAASAVVEGGGNAVPGKNVTFSVRGSASNIPDGTDITPQYVFIAPVGWTVNPDSASFPAGSVPDGVSFDYAAKTIGGVSRQVVVATWPDGVSFGENTTWPTMSVVAQPGSTVTAGTTSVANTWMGDSRHTWTSTEANYSGAVADAPDVDGDGKTTEWFASSSHSIMVSSADGLSARKEICRPTAGSPDGCTWVSDPDQTVAVSTTASDIRYRITLKNTGNTTLSNVTAYDVLPYTGDMGTSAGTASTPRGSTFSQTLDSVSDVSANLSLAYSASTNPKRDQVYPAAPGAIDDWGPTPAGKKAIRATVQGSLAPGATATFGFTAAVSAGSGADALACNSVALDSSQTLPAEPRPVCASTKEADLSVSVPDRLPLQVGRPGVVPFTVANGGGSQETPATVTVTVPAGLTVRGLKPEGWTCTAAPADAPHTGPVVLTCAPVDGDGEPRPLKKGVPVMLDVPVVPTTAGRVCVPASVTGPMHDPAISDNDTTGCLQAKVATAGLSLTKTDGRDDVAVGDEYSYTLVAMNLLPAETITGAVLTDTLPAGLAFVSATQGGTVSGQNEEDAYGNRPGGTVTWQLGDLGRAAVVSPDGDNPDGGTGASASVQVRVKVLPGASGTVVNSARVSAPDPADASETLTANASDTDRLRALTLTKSSGISSAGVSAGDTVTYTVTAKNIGTADYTESVPAVVSDDLAGVLDDAV</sequence>
<dbReference type="PROSITE" id="PS51318">
    <property type="entry name" value="TAT"/>
    <property type="match status" value="1"/>
</dbReference>
<dbReference type="InterPro" id="IPR051172">
    <property type="entry name" value="Chlamydia_OmcB"/>
</dbReference>
<dbReference type="EMBL" id="JAMQAW010000099">
    <property type="protein sequence ID" value="MCM2394059.1"/>
    <property type="molecule type" value="Genomic_DNA"/>
</dbReference>
<evidence type="ECO:0000256" key="1">
    <source>
        <dbReference type="SAM" id="SignalP"/>
    </source>
</evidence>
<dbReference type="Proteomes" id="UP001431429">
    <property type="component" value="Unassembled WGS sequence"/>
</dbReference>
<feature type="non-terminal residue" evidence="3">
    <location>
        <position position="1294"/>
    </location>
</feature>
<dbReference type="PANTHER" id="PTHR34819:SF3">
    <property type="entry name" value="CELL SURFACE PROTEIN"/>
    <property type="match status" value="1"/>
</dbReference>
<accession>A0ABT0V1J0</accession>
<keyword evidence="1" id="KW-0732">Signal</keyword>
<feature type="domain" description="DUF11" evidence="2">
    <location>
        <begin position="1093"/>
        <end position="1225"/>
    </location>
</feature>
<reference evidence="3" key="1">
    <citation type="submission" date="2022-06" db="EMBL/GenBank/DDBJ databases">
        <title>Genome public.</title>
        <authorList>
            <person name="Sun Q."/>
        </authorList>
    </citation>
    <scope>NUCLEOTIDE SEQUENCE</scope>
    <source>
        <strain evidence="3">CWNU-1</strain>
    </source>
</reference>
<keyword evidence="4" id="KW-1185">Reference proteome</keyword>
<feature type="chain" id="PRO_5046584818" evidence="1">
    <location>
        <begin position="44"/>
        <end position="1294"/>
    </location>
</feature>
<dbReference type="InterPro" id="IPR047589">
    <property type="entry name" value="DUF11_rpt"/>
</dbReference>
<evidence type="ECO:0000313" key="3">
    <source>
        <dbReference type="EMBL" id="MCM2394059.1"/>
    </source>
</evidence>
<dbReference type="Pfam" id="PF01345">
    <property type="entry name" value="DUF11"/>
    <property type="match status" value="1"/>
</dbReference>
<organism evidence="3 4">
    <name type="scientific">Streptomyces albipurpureus</name>
    <dbReference type="NCBI Taxonomy" id="2897419"/>
    <lineage>
        <taxon>Bacteria</taxon>
        <taxon>Bacillati</taxon>
        <taxon>Actinomycetota</taxon>
        <taxon>Actinomycetes</taxon>
        <taxon>Kitasatosporales</taxon>
        <taxon>Streptomycetaceae</taxon>
        <taxon>Streptomyces</taxon>
    </lineage>
</organism>
<name>A0ABT0V1J0_9ACTN</name>
<proteinExistence type="predicted"/>
<evidence type="ECO:0000259" key="2">
    <source>
        <dbReference type="Pfam" id="PF01345"/>
    </source>
</evidence>
<comment type="caution">
    <text evidence="3">The sequence shown here is derived from an EMBL/GenBank/DDBJ whole genome shotgun (WGS) entry which is preliminary data.</text>
</comment>
<feature type="signal peptide" evidence="1">
    <location>
        <begin position="1"/>
        <end position="43"/>
    </location>
</feature>
<dbReference type="NCBIfam" id="TIGR01451">
    <property type="entry name" value="B_ant_repeat"/>
    <property type="match status" value="1"/>
</dbReference>
<gene>
    <name evidence="3" type="ORF">NBG84_38300</name>
</gene>
<dbReference type="InterPro" id="IPR001434">
    <property type="entry name" value="OmcB-like_DUF11"/>
</dbReference>
<evidence type="ECO:0000313" key="4">
    <source>
        <dbReference type="Proteomes" id="UP001431429"/>
    </source>
</evidence>
<dbReference type="PANTHER" id="PTHR34819">
    <property type="entry name" value="LARGE CYSTEINE-RICH PERIPLASMIC PROTEIN OMCB"/>
    <property type="match status" value="1"/>
</dbReference>
<dbReference type="Gene3D" id="2.60.40.740">
    <property type="match status" value="1"/>
</dbReference>